<dbReference type="eggNOG" id="COG0077">
    <property type="taxonomic scope" value="Bacteria"/>
</dbReference>
<dbReference type="UniPathway" id="UPA00121">
    <property type="reaction ID" value="UER00345"/>
</dbReference>
<evidence type="ECO:0000256" key="1">
    <source>
        <dbReference type="ARBA" id="ARBA00004741"/>
    </source>
</evidence>
<evidence type="ECO:0000256" key="2">
    <source>
        <dbReference type="ARBA" id="ARBA00013147"/>
    </source>
</evidence>
<protein>
    <recommendedName>
        <fullName evidence="3">Prephenate dehydratase</fullName>
        <ecNumber evidence="2">4.2.1.51</ecNumber>
    </recommendedName>
</protein>
<evidence type="ECO:0000256" key="5">
    <source>
        <dbReference type="ARBA" id="ARBA00023141"/>
    </source>
</evidence>
<dbReference type="GO" id="GO:0009094">
    <property type="term" value="P:L-phenylalanine biosynthetic process"/>
    <property type="evidence" value="ECO:0007669"/>
    <property type="project" value="UniProtKB-UniPathway"/>
</dbReference>
<reference evidence="13" key="1">
    <citation type="submission" date="2009-12" db="EMBL/GenBank/DDBJ databases">
        <title>Sequence of Clostridiales genomosp. BVAB3 str. UPII9-5.</title>
        <authorList>
            <person name="Madupu R."/>
            <person name="Durkin A.S."/>
            <person name="Torralba M."/>
            <person name="Methe B."/>
            <person name="Sutton G.G."/>
            <person name="Strausberg R.L."/>
            <person name="Nelson K.E."/>
        </authorList>
    </citation>
    <scope>NUCLEOTIDE SEQUENCE [LARGE SCALE GENOMIC DNA]</scope>
    <source>
        <strain evidence="13">28L</strain>
    </source>
</reference>
<comment type="pathway">
    <text evidence="1">Amino-acid biosynthesis; L-phenylalanine biosynthesis; phenylpyruvate from prephenate: step 1/1.</text>
</comment>
<organism evidence="12 13">
    <name type="scientific">Megasphaera lornae</name>
    <dbReference type="NCBI Taxonomy" id="1000568"/>
    <lineage>
        <taxon>Bacteria</taxon>
        <taxon>Bacillati</taxon>
        <taxon>Bacillota</taxon>
        <taxon>Negativicutes</taxon>
        <taxon>Veillonellales</taxon>
        <taxon>Veillonellaceae</taxon>
        <taxon>Megasphaera</taxon>
    </lineage>
</organism>
<dbReference type="PROSITE" id="PS00857">
    <property type="entry name" value="PREPHENATE_DEHYDR_1"/>
    <property type="match status" value="1"/>
</dbReference>
<dbReference type="PANTHER" id="PTHR21022:SF19">
    <property type="entry name" value="PREPHENATE DEHYDRATASE-RELATED"/>
    <property type="match status" value="1"/>
</dbReference>
<dbReference type="InterPro" id="IPR018528">
    <property type="entry name" value="Preph_deHydtase_CS"/>
</dbReference>
<dbReference type="SUPFAM" id="SSF53850">
    <property type="entry name" value="Periplasmic binding protein-like II"/>
    <property type="match status" value="1"/>
</dbReference>
<dbReference type="PANTHER" id="PTHR21022">
    <property type="entry name" value="PREPHENATE DEHYDRATASE P PROTEIN"/>
    <property type="match status" value="1"/>
</dbReference>
<evidence type="ECO:0000256" key="4">
    <source>
        <dbReference type="ARBA" id="ARBA00022605"/>
    </source>
</evidence>
<dbReference type="InterPro" id="IPR008242">
    <property type="entry name" value="Chor_mutase/pphenate_deHydtase"/>
</dbReference>
<name>D3LTF4_9FIRM</name>
<dbReference type="Proteomes" id="UP000003242">
    <property type="component" value="Unassembled WGS sequence"/>
</dbReference>
<evidence type="ECO:0000259" key="10">
    <source>
        <dbReference type="PROSITE" id="PS51171"/>
    </source>
</evidence>
<dbReference type="PROSITE" id="PS51171">
    <property type="entry name" value="PREPHENATE_DEHYDR_3"/>
    <property type="match status" value="1"/>
</dbReference>
<evidence type="ECO:0000256" key="8">
    <source>
        <dbReference type="ARBA" id="ARBA00047848"/>
    </source>
</evidence>
<evidence type="ECO:0000256" key="6">
    <source>
        <dbReference type="ARBA" id="ARBA00023222"/>
    </source>
</evidence>
<dbReference type="Gene3D" id="3.30.70.260">
    <property type="match status" value="1"/>
</dbReference>
<dbReference type="Gene3D" id="3.40.190.10">
    <property type="entry name" value="Periplasmic binding protein-like II"/>
    <property type="match status" value="2"/>
</dbReference>
<dbReference type="CDD" id="cd04905">
    <property type="entry name" value="ACT_CM-PDT"/>
    <property type="match status" value="1"/>
</dbReference>
<gene>
    <name evidence="12" type="ORF">HMPREF0889_0554</name>
</gene>
<feature type="domain" description="ACT" evidence="11">
    <location>
        <begin position="195"/>
        <end position="266"/>
    </location>
</feature>
<evidence type="ECO:0000256" key="9">
    <source>
        <dbReference type="PIRSR" id="PIRSR001500-2"/>
    </source>
</evidence>
<evidence type="ECO:0000256" key="7">
    <source>
        <dbReference type="ARBA" id="ARBA00023239"/>
    </source>
</evidence>
<dbReference type="SUPFAM" id="SSF55021">
    <property type="entry name" value="ACT-like"/>
    <property type="match status" value="1"/>
</dbReference>
<dbReference type="EC" id="4.2.1.51" evidence="2"/>
<dbReference type="Pfam" id="PF00800">
    <property type="entry name" value="PDT"/>
    <property type="match status" value="1"/>
</dbReference>
<feature type="site" description="Essential for prephenate dehydratase activity" evidence="9">
    <location>
        <position position="176"/>
    </location>
</feature>
<dbReference type="InterPro" id="IPR001086">
    <property type="entry name" value="Preph_deHydtase"/>
</dbReference>
<feature type="domain" description="Prephenate dehydratase" evidence="10">
    <location>
        <begin position="5"/>
        <end position="183"/>
    </location>
</feature>
<evidence type="ECO:0000313" key="12">
    <source>
        <dbReference type="EMBL" id="EFD94493.1"/>
    </source>
</evidence>
<dbReference type="CDD" id="cd13631">
    <property type="entry name" value="PBP2_Ct-PDT_like"/>
    <property type="match status" value="1"/>
</dbReference>
<keyword evidence="5" id="KW-0057">Aromatic amino acid biosynthesis</keyword>
<dbReference type="GO" id="GO:0004664">
    <property type="term" value="F:prephenate dehydratase activity"/>
    <property type="evidence" value="ECO:0007669"/>
    <property type="project" value="UniProtKB-EC"/>
</dbReference>
<proteinExistence type="predicted"/>
<dbReference type="GO" id="GO:0005737">
    <property type="term" value="C:cytoplasm"/>
    <property type="evidence" value="ECO:0007669"/>
    <property type="project" value="TreeGrafter"/>
</dbReference>
<keyword evidence="6" id="KW-0584">Phenylalanine biosynthesis</keyword>
<keyword evidence="7 12" id="KW-0456">Lyase</keyword>
<dbReference type="STRING" id="699218.HMPREF0889_0554"/>
<dbReference type="PIRSF" id="PIRSF001500">
    <property type="entry name" value="Chor_mut_pdt_Ppr"/>
    <property type="match status" value="1"/>
</dbReference>
<sequence length="287" mass="31584">MRMEKLACFGGPGSYSHLAALQQDDISSAAIVFYDTFAAVIEAVARKEACAGMVPVENSSTGSITAVYDALQESGCRIGGEIYIPIHHCLLALPGVEMDELQSIYSHAQGLAQCGKFMRAHPRWQGIAYGSTGRSAAKVRRDGIRSQGAIGNRQAAIRYGLRILATDIQDNTTNYTRFLRICRPPSDLRDGNKMTLVLTAPHVPGSLYHILEVFYAAGLNLTHLESRPIYGRPFEYRFYADVVGRMPPDIVKRLEKTCEYVQSLGQYEENTGGEIHAIRSHRGNVGT</sequence>
<accession>D3LTF4</accession>
<comment type="caution">
    <text evidence="12">The sequence shown here is derived from an EMBL/GenBank/DDBJ whole genome shotgun (WGS) entry which is preliminary data.</text>
</comment>
<dbReference type="InterPro" id="IPR045865">
    <property type="entry name" value="ACT-like_dom_sf"/>
</dbReference>
<evidence type="ECO:0000256" key="3">
    <source>
        <dbReference type="ARBA" id="ARBA00021872"/>
    </source>
</evidence>
<comment type="catalytic activity">
    <reaction evidence="8">
        <text>prephenate + H(+) = 3-phenylpyruvate + CO2 + H2O</text>
        <dbReference type="Rhea" id="RHEA:21648"/>
        <dbReference type="ChEBI" id="CHEBI:15377"/>
        <dbReference type="ChEBI" id="CHEBI:15378"/>
        <dbReference type="ChEBI" id="CHEBI:16526"/>
        <dbReference type="ChEBI" id="CHEBI:18005"/>
        <dbReference type="ChEBI" id="CHEBI:29934"/>
        <dbReference type="EC" id="4.2.1.51"/>
    </reaction>
</comment>
<evidence type="ECO:0000259" key="11">
    <source>
        <dbReference type="PROSITE" id="PS51671"/>
    </source>
</evidence>
<dbReference type="EMBL" id="ADGP01000009">
    <property type="protein sequence ID" value="EFD94493.1"/>
    <property type="molecule type" value="Genomic_DNA"/>
</dbReference>
<keyword evidence="4" id="KW-0028">Amino-acid biosynthesis</keyword>
<dbReference type="AlphaFoldDB" id="D3LTF4"/>
<dbReference type="PROSITE" id="PS51671">
    <property type="entry name" value="ACT"/>
    <property type="match status" value="1"/>
</dbReference>
<evidence type="ECO:0000313" key="13">
    <source>
        <dbReference type="Proteomes" id="UP000003242"/>
    </source>
</evidence>
<dbReference type="InterPro" id="IPR002912">
    <property type="entry name" value="ACT_dom"/>
</dbReference>